<gene>
    <name evidence="1" type="ORF">CSSPJE1EN1_LOCUS15493</name>
</gene>
<dbReference type="Proteomes" id="UP001497444">
    <property type="component" value="Chromosome 3"/>
</dbReference>
<keyword evidence="2" id="KW-1185">Reference proteome</keyword>
<evidence type="ECO:0000313" key="1">
    <source>
        <dbReference type="EMBL" id="CAK9270015.1"/>
    </source>
</evidence>
<proteinExistence type="predicted"/>
<name>A0ABP0WVY8_9BRYO</name>
<organism evidence="1 2">
    <name type="scientific">Sphagnum jensenii</name>
    <dbReference type="NCBI Taxonomy" id="128206"/>
    <lineage>
        <taxon>Eukaryota</taxon>
        <taxon>Viridiplantae</taxon>
        <taxon>Streptophyta</taxon>
        <taxon>Embryophyta</taxon>
        <taxon>Bryophyta</taxon>
        <taxon>Sphagnophytina</taxon>
        <taxon>Sphagnopsida</taxon>
        <taxon>Sphagnales</taxon>
        <taxon>Sphagnaceae</taxon>
        <taxon>Sphagnum</taxon>
    </lineage>
</organism>
<protein>
    <recommendedName>
        <fullName evidence="3">Transposase</fullName>
    </recommendedName>
</protein>
<evidence type="ECO:0008006" key="3">
    <source>
        <dbReference type="Google" id="ProtNLM"/>
    </source>
</evidence>
<sequence length="380" mass="41106">MQQRASKRAIEFEAQERKEKGLPCHKVQVTRHGKIDGACEGKDAWDGAIRSLAPWILNMAAVRVTEQDPVDMARLRLQLDGKFEYVGGELSDAGFRDCVRQYMKGERARLKRRYAQKGAKACPLGVDREQWEKLVIYWQQRDTKTKTEHMVDARGAVANKSKHRRSPSISEMAAIGLDSSGTLGKSAEAVPSSAEAGVAFPNSLPSDIPSLLLLVSVLEMISSATVNIEEVNVPARTGSPEILGVAKSLHEVLHSDLDGQGSGTTVVESATQLARKAHHMSTGKGVGQQVDGVVPSHVPNYVLVGDDIPNYVLIGEDMGQNPNMSGKDKEVGVACKGGDYVDESNRQHPPSKKVQKKAAIMLAPEGGVSSRLRSNIGARV</sequence>
<accession>A0ABP0WVY8</accession>
<reference evidence="1" key="1">
    <citation type="submission" date="2024-02" db="EMBL/GenBank/DDBJ databases">
        <authorList>
            <consortium name="ELIXIR-Norway"/>
            <consortium name="Elixir Norway"/>
        </authorList>
    </citation>
    <scope>NUCLEOTIDE SEQUENCE</scope>
</reference>
<dbReference type="EMBL" id="OZ020098">
    <property type="protein sequence ID" value="CAK9270015.1"/>
    <property type="molecule type" value="Genomic_DNA"/>
</dbReference>
<evidence type="ECO:0000313" key="2">
    <source>
        <dbReference type="Proteomes" id="UP001497444"/>
    </source>
</evidence>